<reference evidence="2" key="1">
    <citation type="journal article" date="2019" name="Int. J. Syst. Evol. Microbiol.">
        <title>The Global Catalogue of Microorganisms (GCM) 10K type strain sequencing project: providing services to taxonomists for standard genome sequencing and annotation.</title>
        <authorList>
            <consortium name="The Broad Institute Genomics Platform"/>
            <consortium name="The Broad Institute Genome Sequencing Center for Infectious Disease"/>
            <person name="Wu L."/>
            <person name="Ma J."/>
        </authorList>
    </citation>
    <scope>NUCLEOTIDE SEQUENCE [LARGE SCALE GENOMIC DNA]</scope>
    <source>
        <strain evidence="2">KCTC 22245</strain>
    </source>
</reference>
<evidence type="ECO:0000313" key="2">
    <source>
        <dbReference type="Proteomes" id="UP001595607"/>
    </source>
</evidence>
<dbReference type="EMBL" id="JBHRVA010000003">
    <property type="protein sequence ID" value="MFC3303899.1"/>
    <property type="molecule type" value="Genomic_DNA"/>
</dbReference>
<gene>
    <name evidence="1" type="ORF">ACFONP_14295</name>
</gene>
<organism evidence="1 2">
    <name type="scientific">Parvularcula lutaonensis</name>
    <dbReference type="NCBI Taxonomy" id="491923"/>
    <lineage>
        <taxon>Bacteria</taxon>
        <taxon>Pseudomonadati</taxon>
        <taxon>Pseudomonadota</taxon>
        <taxon>Alphaproteobacteria</taxon>
        <taxon>Parvularculales</taxon>
        <taxon>Parvularculaceae</taxon>
        <taxon>Parvularcula</taxon>
    </lineage>
</organism>
<dbReference type="RefSeq" id="WP_189576866.1">
    <property type="nucleotide sequence ID" value="NZ_BMXU01000002.1"/>
</dbReference>
<sequence>MTSKAAFIAAHRFGLGPRPGELKTIAKDPQGWVAAQIGPVPLPKSFERFPSSEEITTKLSLSGQETRKTFKQELRKQQRAEDLETMRVKVTTNRPFAERMVAFWANHFSVTAGRAMTKDLVHAYEREAIRPYVFGSFNELAFSAITHPGMVEYLDNGNSFGPNSPIGKRRKAKINENLARETLELYTLGVNGGYTQEDVEELAKILTGWGLMSPQMARVKNRFADKFPNQEFSRRIGYGEYFPLVHEPGPKTVLGKTYEEEGPQELRRVVDDLAAHPSTATFIATKLCRHFVDDNPPLIAVNKIANVFMQTNGDLAQVSLALVQLEEAWLEPLPKAKSPHDFAVATFRALQADNAEAPILLPGMNIMGQKLHSAPSPQGWPDEETAWFNPASLMRRIEWSRQISKKLGKGWNPRNVLEQTIGPVASEEIRQVVRGAPSSTDAIAFVLASREFQRR</sequence>
<keyword evidence="2" id="KW-1185">Reference proteome</keyword>
<evidence type="ECO:0000313" key="1">
    <source>
        <dbReference type="EMBL" id="MFC3303899.1"/>
    </source>
</evidence>
<proteinExistence type="predicted"/>
<dbReference type="Pfam" id="PF08811">
    <property type="entry name" value="DUF1800"/>
    <property type="match status" value="1"/>
</dbReference>
<comment type="caution">
    <text evidence="1">The sequence shown here is derived from an EMBL/GenBank/DDBJ whole genome shotgun (WGS) entry which is preliminary data.</text>
</comment>
<name>A0ABV7MEK0_9PROT</name>
<accession>A0ABV7MEK0</accession>
<dbReference type="Proteomes" id="UP001595607">
    <property type="component" value="Unassembled WGS sequence"/>
</dbReference>
<protein>
    <submittedName>
        <fullName evidence="1">DUF1800 family protein</fullName>
    </submittedName>
</protein>
<dbReference type="InterPro" id="IPR014917">
    <property type="entry name" value="DUF1800"/>
</dbReference>